<evidence type="ECO:0000313" key="7">
    <source>
        <dbReference type="EMBL" id="ASF42667.1"/>
    </source>
</evidence>
<name>A0A1Z4BN40_9FLAO</name>
<sequence length="98" mass="11569">MEEEEKNYITSYSDEYLKDIKKFSKGGNQQILAKIATLLKELRITPKKGTGKPEALKGYGEREVWSRRINDKHRLIYEIFEEEKEVKILTAFGHYDDK</sequence>
<keyword evidence="5" id="KW-0378">Hydrolase</keyword>
<dbReference type="RefSeq" id="WP_088593784.1">
    <property type="nucleotide sequence ID" value="NZ_CP022022.1"/>
</dbReference>
<dbReference type="NCBIfam" id="TIGR02116">
    <property type="entry name" value="toxin_Txe_YoeB"/>
    <property type="match status" value="1"/>
</dbReference>
<reference evidence="8" key="1">
    <citation type="submission" date="2017-06" db="EMBL/GenBank/DDBJ databases">
        <title>Complete genome sequence of Capnocytophaga sp. KCOM 1579 (=ChDC OS43) isolated from a human refractory periapical abscess lesion.</title>
        <authorList>
            <person name="Kook J.-K."/>
            <person name="Park S.-N."/>
            <person name="Lim Y.K."/>
            <person name="Roh H."/>
        </authorList>
    </citation>
    <scope>NUCLEOTIDE SEQUENCE [LARGE SCALE GENOMIC DNA]</scope>
    <source>
        <strain evidence="8">ChDC OS43</strain>
    </source>
</reference>
<dbReference type="Proteomes" id="UP000197007">
    <property type="component" value="Chromosome"/>
</dbReference>
<protein>
    <recommendedName>
        <fullName evidence="6">Putative mRNA interferase YoeB</fullName>
    </recommendedName>
</protein>
<accession>A0A1Z4BN40</accession>
<organism evidence="7 8">
    <name type="scientific">Capnocytophaga endodontalis</name>
    <dbReference type="NCBI Taxonomy" id="2708117"/>
    <lineage>
        <taxon>Bacteria</taxon>
        <taxon>Pseudomonadati</taxon>
        <taxon>Bacteroidota</taxon>
        <taxon>Flavobacteriia</taxon>
        <taxon>Flavobacteriales</taxon>
        <taxon>Flavobacteriaceae</taxon>
        <taxon>Capnocytophaga</taxon>
    </lineage>
</organism>
<keyword evidence="3" id="KW-0540">Nuclease</keyword>
<evidence type="ECO:0000256" key="5">
    <source>
        <dbReference type="ARBA" id="ARBA00022801"/>
    </source>
</evidence>
<evidence type="ECO:0000256" key="6">
    <source>
        <dbReference type="ARBA" id="ARBA00030388"/>
    </source>
</evidence>
<dbReference type="SUPFAM" id="SSF143011">
    <property type="entry name" value="RelE-like"/>
    <property type="match status" value="1"/>
</dbReference>
<dbReference type="GO" id="GO:0016787">
    <property type="term" value="F:hydrolase activity"/>
    <property type="evidence" value="ECO:0007669"/>
    <property type="project" value="UniProtKB-KW"/>
</dbReference>
<evidence type="ECO:0000256" key="1">
    <source>
        <dbReference type="ARBA" id="ARBA00008172"/>
    </source>
</evidence>
<dbReference type="InterPro" id="IPR009614">
    <property type="entry name" value="YoeB_toxin"/>
</dbReference>
<dbReference type="EMBL" id="CP022022">
    <property type="protein sequence ID" value="ASF42667.1"/>
    <property type="molecule type" value="Genomic_DNA"/>
</dbReference>
<gene>
    <name evidence="7" type="ORF">CBG49_06045</name>
</gene>
<keyword evidence="8" id="KW-1185">Reference proteome</keyword>
<evidence type="ECO:0000256" key="4">
    <source>
        <dbReference type="ARBA" id="ARBA00022759"/>
    </source>
</evidence>
<proteinExistence type="inferred from homology"/>
<dbReference type="AlphaFoldDB" id="A0A1Z4BN40"/>
<evidence type="ECO:0000313" key="8">
    <source>
        <dbReference type="Proteomes" id="UP000197007"/>
    </source>
</evidence>
<dbReference type="KEGG" id="capn:CBG49_06045"/>
<dbReference type="GO" id="GO:0006401">
    <property type="term" value="P:RNA catabolic process"/>
    <property type="evidence" value="ECO:0007669"/>
    <property type="project" value="InterPro"/>
</dbReference>
<evidence type="ECO:0000256" key="3">
    <source>
        <dbReference type="ARBA" id="ARBA00022722"/>
    </source>
</evidence>
<dbReference type="PANTHER" id="PTHR38039:SF1">
    <property type="entry name" value="TOXIN YOEB"/>
    <property type="match status" value="1"/>
</dbReference>
<comment type="similarity">
    <text evidence="1">Belongs to the YoeB family.</text>
</comment>
<dbReference type="PANTHER" id="PTHR38039">
    <property type="entry name" value="TOXIN YOEB"/>
    <property type="match status" value="1"/>
</dbReference>
<dbReference type="InterPro" id="IPR035093">
    <property type="entry name" value="RelE/ParE_toxin_dom_sf"/>
</dbReference>
<dbReference type="GO" id="GO:0004519">
    <property type="term" value="F:endonuclease activity"/>
    <property type="evidence" value="ECO:0007669"/>
    <property type="project" value="UniProtKB-KW"/>
</dbReference>
<keyword evidence="4" id="KW-0255">Endonuclease</keyword>
<evidence type="ECO:0000256" key="2">
    <source>
        <dbReference type="ARBA" id="ARBA00022649"/>
    </source>
</evidence>
<keyword evidence="2" id="KW-1277">Toxin-antitoxin system</keyword>
<dbReference type="Pfam" id="PF06769">
    <property type="entry name" value="YoeB_toxin"/>
    <property type="match status" value="1"/>
</dbReference>
<dbReference type="Gene3D" id="3.30.2310.20">
    <property type="entry name" value="RelE-like"/>
    <property type="match status" value="1"/>
</dbReference>